<dbReference type="EMBL" id="SCEB01215235">
    <property type="protein sequence ID" value="RXM30629.1"/>
    <property type="molecule type" value="Genomic_DNA"/>
</dbReference>
<feature type="compositionally biased region" description="Basic and acidic residues" evidence="1">
    <location>
        <begin position="104"/>
        <end position="118"/>
    </location>
</feature>
<gene>
    <name evidence="2" type="ORF">EOD39_7735</name>
</gene>
<keyword evidence="3" id="KW-1185">Reference proteome</keyword>
<dbReference type="Proteomes" id="UP000289886">
    <property type="component" value="Unassembled WGS sequence"/>
</dbReference>
<name>A0A444U6B3_ACIRT</name>
<evidence type="ECO:0000313" key="2">
    <source>
        <dbReference type="EMBL" id="RXM30629.1"/>
    </source>
</evidence>
<proteinExistence type="predicted"/>
<dbReference type="AlphaFoldDB" id="A0A444U6B3"/>
<organism evidence="2 3">
    <name type="scientific">Acipenser ruthenus</name>
    <name type="common">Sterlet sturgeon</name>
    <dbReference type="NCBI Taxonomy" id="7906"/>
    <lineage>
        <taxon>Eukaryota</taxon>
        <taxon>Metazoa</taxon>
        <taxon>Chordata</taxon>
        <taxon>Craniata</taxon>
        <taxon>Vertebrata</taxon>
        <taxon>Euteleostomi</taxon>
        <taxon>Actinopterygii</taxon>
        <taxon>Chondrostei</taxon>
        <taxon>Acipenseriformes</taxon>
        <taxon>Acipenseridae</taxon>
        <taxon>Acipenser</taxon>
    </lineage>
</organism>
<feature type="compositionally biased region" description="Pro residues" evidence="1">
    <location>
        <begin position="121"/>
        <end position="135"/>
    </location>
</feature>
<feature type="region of interest" description="Disordered" evidence="1">
    <location>
        <begin position="1"/>
        <end position="79"/>
    </location>
</feature>
<reference evidence="2 3" key="1">
    <citation type="submission" date="2019-01" db="EMBL/GenBank/DDBJ databases">
        <title>Draft Genome and Complete Hox-Cluster Characterization of the Sterlet Sturgeon (Acipenser ruthenus).</title>
        <authorList>
            <person name="Wei Q."/>
        </authorList>
    </citation>
    <scope>NUCLEOTIDE SEQUENCE [LARGE SCALE GENOMIC DNA]</scope>
    <source>
        <strain evidence="2">WHYD16114868_AA</strain>
        <tissue evidence="2">Blood</tissue>
    </source>
</reference>
<feature type="compositionally biased region" description="Low complexity" evidence="1">
    <location>
        <begin position="136"/>
        <end position="146"/>
    </location>
</feature>
<evidence type="ECO:0000256" key="1">
    <source>
        <dbReference type="SAM" id="MobiDB-lite"/>
    </source>
</evidence>
<feature type="region of interest" description="Disordered" evidence="1">
    <location>
        <begin position="98"/>
        <end position="226"/>
    </location>
</feature>
<evidence type="ECO:0000313" key="3">
    <source>
        <dbReference type="Proteomes" id="UP000289886"/>
    </source>
</evidence>
<feature type="compositionally biased region" description="Pro residues" evidence="1">
    <location>
        <begin position="1"/>
        <end position="13"/>
    </location>
</feature>
<protein>
    <submittedName>
        <fullName evidence="2">Uncharacterized protein</fullName>
    </submittedName>
</protein>
<accession>A0A444U6B3</accession>
<sequence length="226" mass="23106">MSPPGDASMPPPGDASATPPGDASATPPRDASKTPPGGASKTPPGDACTSPPGDACTSPPGDACTSPPGDACTSTPGDVATMQPKVVLTPGAAFMLLESLGPEPQKRKPSATEHKGEVELPLPPSWPGAPLPSTPPELSLSLSEGLELGGEKQEPPRSPPGGEEQELPLPPLDEGTGRDADIPQQPLHKLLTGARQRPARPQLLRGGPAPPQQWPERPTPTRLCFT</sequence>
<comment type="caution">
    <text evidence="2">The sequence shown here is derived from an EMBL/GenBank/DDBJ whole genome shotgun (WGS) entry which is preliminary data.</text>
</comment>